<reference evidence="24" key="1">
    <citation type="submission" date="2022-01" db="EMBL/GenBank/DDBJ databases">
        <authorList>
            <person name="King R."/>
        </authorList>
    </citation>
    <scope>NUCLEOTIDE SEQUENCE</scope>
</reference>
<feature type="binding site" evidence="20">
    <location>
        <begin position="295"/>
        <end position="302"/>
    </location>
    <ligand>
        <name>FAD</name>
        <dbReference type="ChEBI" id="CHEBI:57692"/>
    </ligand>
</feature>
<dbReference type="Gene3D" id="3.30.365.10">
    <property type="entry name" value="Aldehyde oxidase/xanthine dehydrogenase, molybdopterin binding domain"/>
    <property type="match status" value="4"/>
</dbReference>
<dbReference type="SMART" id="SM01092">
    <property type="entry name" value="CO_deh_flav_C"/>
    <property type="match status" value="1"/>
</dbReference>
<evidence type="ECO:0000256" key="14">
    <source>
        <dbReference type="ARBA" id="ARBA00023027"/>
    </source>
</evidence>
<feature type="active site" description="Proton acceptor" evidence="19">
    <location>
        <position position="1299"/>
    </location>
</feature>
<feature type="binding site" evidence="21">
    <location>
        <position position="155"/>
    </location>
    <ligand>
        <name>[2Fe-2S] cluster</name>
        <dbReference type="ChEBI" id="CHEBI:190135"/>
        <label>2</label>
    </ligand>
</feature>
<dbReference type="InterPro" id="IPR016208">
    <property type="entry name" value="Ald_Oxase/xanthine_DH-like"/>
</dbReference>
<dbReference type="InterPro" id="IPR005107">
    <property type="entry name" value="CO_DH_flav_C"/>
</dbReference>
<feature type="binding site" evidence="21">
    <location>
        <position position="836"/>
    </location>
    <ligand>
        <name>Mo-molybdopterin</name>
        <dbReference type="ChEBI" id="CHEBI:71302"/>
    </ligand>
    <ligandPart>
        <name>Mo</name>
        <dbReference type="ChEBI" id="CHEBI:28685"/>
    </ligandPart>
</feature>
<feature type="binding site" evidence="20">
    <location>
        <position position="460"/>
    </location>
    <ligand>
        <name>FAD</name>
        <dbReference type="ChEBI" id="CHEBI:57692"/>
    </ligand>
</feature>
<dbReference type="InterPro" id="IPR022407">
    <property type="entry name" value="OxRdtase_Mopterin_BS"/>
</dbReference>
<feature type="binding site" evidence="21">
    <location>
        <position position="805"/>
    </location>
    <ligand>
        <name>Mo-molybdopterin</name>
        <dbReference type="ChEBI" id="CHEBI:71302"/>
    </ligand>
    <ligandPart>
        <name>Mo</name>
        <dbReference type="ChEBI" id="CHEBI:28685"/>
    </ligandPart>
</feature>
<keyword evidence="6 21" id="KW-0500">Molybdenum</keyword>
<feature type="binding site" evidence="21">
    <location>
        <position position="80"/>
    </location>
    <ligand>
        <name>[2Fe-2S] cluster</name>
        <dbReference type="ChEBI" id="CHEBI:190135"/>
        <label>1</label>
    </ligand>
</feature>
<dbReference type="InterPro" id="IPR002346">
    <property type="entry name" value="Mopterin_DH_FAD-bd"/>
</dbReference>
<evidence type="ECO:0000256" key="18">
    <source>
        <dbReference type="ARBA" id="ARBA00049517"/>
    </source>
</evidence>
<organism evidence="24 25">
    <name type="scientific">Ceutorhynchus assimilis</name>
    <name type="common">cabbage seed weevil</name>
    <dbReference type="NCBI Taxonomy" id="467358"/>
    <lineage>
        <taxon>Eukaryota</taxon>
        <taxon>Metazoa</taxon>
        <taxon>Ecdysozoa</taxon>
        <taxon>Arthropoda</taxon>
        <taxon>Hexapoda</taxon>
        <taxon>Insecta</taxon>
        <taxon>Pterygota</taxon>
        <taxon>Neoptera</taxon>
        <taxon>Endopterygota</taxon>
        <taxon>Coleoptera</taxon>
        <taxon>Polyphaga</taxon>
        <taxon>Cucujiformia</taxon>
        <taxon>Curculionidae</taxon>
        <taxon>Ceutorhynchinae</taxon>
        <taxon>Ceutorhynchus</taxon>
    </lineage>
</organism>
<dbReference type="SUPFAM" id="SSF55447">
    <property type="entry name" value="CO dehydrogenase flavoprotein C-terminal domain-like"/>
    <property type="match status" value="1"/>
</dbReference>
<evidence type="ECO:0000256" key="20">
    <source>
        <dbReference type="PIRSR" id="PIRSR000127-2"/>
    </source>
</evidence>
<dbReference type="InterPro" id="IPR036884">
    <property type="entry name" value="2Fe-2S-bd_dom_sf"/>
</dbReference>
<dbReference type="Gene3D" id="1.10.150.120">
    <property type="entry name" value="[2Fe-2S]-binding domain"/>
    <property type="match status" value="1"/>
</dbReference>
<dbReference type="EC" id="1.17.1.4" evidence="5"/>
<keyword evidence="11" id="KW-0560">Oxidoreductase</keyword>
<evidence type="ECO:0000256" key="17">
    <source>
        <dbReference type="ARBA" id="ARBA00049017"/>
    </source>
</evidence>
<evidence type="ECO:0000256" key="3">
    <source>
        <dbReference type="ARBA" id="ARBA00006849"/>
    </source>
</evidence>
<evidence type="ECO:0000256" key="15">
    <source>
        <dbReference type="ARBA" id="ARBA00023140"/>
    </source>
</evidence>
<dbReference type="InterPro" id="IPR036856">
    <property type="entry name" value="Ald_Oxase/Xan_DH_a/b_sf"/>
</dbReference>
<dbReference type="GO" id="GO:0005777">
    <property type="term" value="C:peroxisome"/>
    <property type="evidence" value="ECO:0007669"/>
    <property type="project" value="UniProtKB-SubCell"/>
</dbReference>
<dbReference type="InterPro" id="IPR037165">
    <property type="entry name" value="AldOxase/xan_DH_Mopterin-bd_sf"/>
</dbReference>
<comment type="subcellular location">
    <subcellularLocation>
        <location evidence="2">Peroxisome</location>
    </subcellularLocation>
</comment>
<keyword evidence="15" id="KW-0576">Peroxisome</keyword>
<comment type="similarity">
    <text evidence="3">Belongs to the xanthine dehydrogenase family.</text>
</comment>
<dbReference type="FunFam" id="3.30.365.10:FF:000004">
    <property type="entry name" value="Xanthine dehydrogenase oxidase"/>
    <property type="match status" value="1"/>
</dbReference>
<evidence type="ECO:0000256" key="13">
    <source>
        <dbReference type="ARBA" id="ARBA00023014"/>
    </source>
</evidence>
<feature type="binding site" evidence="20">
    <location>
        <position position="442"/>
    </location>
    <ligand>
        <name>FAD</name>
        <dbReference type="ChEBI" id="CHEBI:57692"/>
    </ligand>
</feature>
<keyword evidence="7" id="KW-0285">Flavoprotein</keyword>
<dbReference type="FunFam" id="3.10.20.30:FF:000015">
    <property type="entry name" value="Aldehyde oxidase 1"/>
    <property type="match status" value="1"/>
</dbReference>
<evidence type="ECO:0000256" key="21">
    <source>
        <dbReference type="PIRSR" id="PIRSR000127-3"/>
    </source>
</evidence>
<feature type="binding site" evidence="20">
    <location>
        <position position="840"/>
    </location>
    <ligand>
        <name>substrate</name>
    </ligand>
</feature>
<name>A0A9N9MSP1_9CUCU</name>
<evidence type="ECO:0000256" key="6">
    <source>
        <dbReference type="ARBA" id="ARBA00022505"/>
    </source>
</evidence>
<feature type="binding site" evidence="21">
    <location>
        <position position="55"/>
    </location>
    <ligand>
        <name>[2Fe-2S] cluster</name>
        <dbReference type="ChEBI" id="CHEBI:190135"/>
        <label>1</label>
    </ligand>
</feature>
<dbReference type="GO" id="GO:0043546">
    <property type="term" value="F:molybdopterin cofactor binding"/>
    <property type="evidence" value="ECO:0007669"/>
    <property type="project" value="InterPro"/>
</dbReference>
<dbReference type="Gene3D" id="3.90.1170.50">
    <property type="entry name" value="Aldehyde oxidase/xanthine dehydrogenase, a/b hammerhead"/>
    <property type="match status" value="1"/>
</dbReference>
<dbReference type="PROSITE" id="PS51387">
    <property type="entry name" value="FAD_PCMH"/>
    <property type="match status" value="1"/>
</dbReference>
<dbReference type="InterPro" id="IPR008274">
    <property type="entry name" value="AldOxase/xan_DH_MoCoBD1"/>
</dbReference>
<dbReference type="InterPro" id="IPR016166">
    <property type="entry name" value="FAD-bd_PCMH"/>
</dbReference>
<comment type="subunit">
    <text evidence="4">Homodimer.</text>
</comment>
<dbReference type="InterPro" id="IPR006058">
    <property type="entry name" value="2Fe2S_fd_BS"/>
</dbReference>
<comment type="catalytic activity">
    <reaction evidence="18">
        <text>hypoxanthine + NAD(+) + H2O = xanthine + NADH + H(+)</text>
        <dbReference type="Rhea" id="RHEA:24670"/>
        <dbReference type="ChEBI" id="CHEBI:15377"/>
        <dbReference type="ChEBI" id="CHEBI:15378"/>
        <dbReference type="ChEBI" id="CHEBI:17368"/>
        <dbReference type="ChEBI" id="CHEBI:17712"/>
        <dbReference type="ChEBI" id="CHEBI:57540"/>
        <dbReference type="ChEBI" id="CHEBI:57945"/>
        <dbReference type="EC" id="1.17.1.4"/>
    </reaction>
</comment>
<proteinExistence type="inferred from homology"/>
<dbReference type="InterPro" id="IPR036318">
    <property type="entry name" value="FAD-bd_PCMH-like_sf"/>
</dbReference>
<dbReference type="PANTHER" id="PTHR45444">
    <property type="entry name" value="XANTHINE DEHYDROGENASE"/>
    <property type="match status" value="1"/>
</dbReference>
<feature type="binding site" evidence="21">
    <location>
        <position position="58"/>
    </location>
    <ligand>
        <name>[2Fe-2S] cluster</name>
        <dbReference type="ChEBI" id="CHEBI:190135"/>
        <label>1</label>
    </ligand>
</feature>
<dbReference type="FunFam" id="3.90.1170.50:FF:000001">
    <property type="entry name" value="Aldehyde oxidase 1"/>
    <property type="match status" value="1"/>
</dbReference>
<comment type="catalytic activity">
    <reaction evidence="17">
        <text>xanthine + NAD(+) + H2O = urate + NADH + H(+)</text>
        <dbReference type="Rhea" id="RHEA:16669"/>
        <dbReference type="ChEBI" id="CHEBI:15377"/>
        <dbReference type="ChEBI" id="CHEBI:15378"/>
        <dbReference type="ChEBI" id="CHEBI:17712"/>
        <dbReference type="ChEBI" id="CHEBI:17775"/>
        <dbReference type="ChEBI" id="CHEBI:57540"/>
        <dbReference type="ChEBI" id="CHEBI:57945"/>
        <dbReference type="EC" id="1.17.1.4"/>
    </reaction>
</comment>
<dbReference type="PROSITE" id="PS51085">
    <property type="entry name" value="2FE2S_FER_2"/>
    <property type="match status" value="1"/>
</dbReference>
<dbReference type="GO" id="GO:0005506">
    <property type="term" value="F:iron ion binding"/>
    <property type="evidence" value="ECO:0007669"/>
    <property type="project" value="InterPro"/>
</dbReference>
<dbReference type="EMBL" id="OU892282">
    <property type="protein sequence ID" value="CAG9769816.1"/>
    <property type="molecule type" value="Genomic_DNA"/>
</dbReference>
<comment type="cofactor">
    <cofactor evidence="21">
        <name>Mo-molybdopterin</name>
        <dbReference type="ChEBI" id="CHEBI:71302"/>
    </cofactor>
    <text evidence="21">Binds 1 Mo-molybdopterin (Mo-MPT) cofactor per subunit.</text>
</comment>
<dbReference type="SUPFAM" id="SSF54292">
    <property type="entry name" value="2Fe-2S ferredoxin-like"/>
    <property type="match status" value="1"/>
</dbReference>
<dbReference type="PANTHER" id="PTHR45444:SF3">
    <property type="entry name" value="XANTHINE DEHYDROGENASE"/>
    <property type="match status" value="1"/>
</dbReference>
<evidence type="ECO:0000256" key="9">
    <source>
        <dbReference type="ARBA" id="ARBA00022723"/>
    </source>
</evidence>
<evidence type="ECO:0000256" key="5">
    <source>
        <dbReference type="ARBA" id="ARBA00013123"/>
    </source>
</evidence>
<evidence type="ECO:0000259" key="22">
    <source>
        <dbReference type="PROSITE" id="PS51085"/>
    </source>
</evidence>
<feature type="binding site" evidence="21">
    <location>
        <position position="950"/>
    </location>
    <ligand>
        <name>Mo-molybdopterin</name>
        <dbReference type="ChEBI" id="CHEBI:71302"/>
    </ligand>
    <ligandPart>
        <name>Mo</name>
        <dbReference type="ChEBI" id="CHEBI:28685"/>
    </ligandPart>
</feature>
<feature type="binding site" evidence="20">
    <location>
        <position position="918"/>
    </location>
    <ligand>
        <name>substrate</name>
    </ligand>
</feature>
<feature type="binding site" evidence="21">
    <location>
        <position position="1117"/>
    </location>
    <ligand>
        <name>Mo-molybdopterin</name>
        <dbReference type="ChEBI" id="CHEBI:71302"/>
    </ligand>
    <ligandPart>
        <name>Mo</name>
        <dbReference type="ChEBI" id="CHEBI:28685"/>
    </ligandPart>
</feature>
<dbReference type="InterPro" id="IPR014307">
    <property type="entry name" value="Xanthine_DH_ssu"/>
</dbReference>
<dbReference type="GO" id="GO:0051537">
    <property type="term" value="F:2 iron, 2 sulfur cluster binding"/>
    <property type="evidence" value="ECO:0007669"/>
    <property type="project" value="UniProtKB-KW"/>
</dbReference>
<feature type="domain" description="2Fe-2S ferredoxin-type" evidence="22">
    <location>
        <begin position="11"/>
        <end position="98"/>
    </location>
</feature>
<keyword evidence="14" id="KW-0520">NAD</keyword>
<evidence type="ECO:0000256" key="2">
    <source>
        <dbReference type="ARBA" id="ARBA00004275"/>
    </source>
</evidence>
<feature type="domain" description="FAD-binding PCMH-type" evidence="23">
    <location>
        <begin position="267"/>
        <end position="452"/>
    </location>
</feature>
<dbReference type="Pfam" id="PF00111">
    <property type="entry name" value="Fer2"/>
    <property type="match status" value="1"/>
</dbReference>
<dbReference type="PIRSF" id="PIRSF000127">
    <property type="entry name" value="Xanthine_DH"/>
    <property type="match status" value="1"/>
</dbReference>
<evidence type="ECO:0000256" key="11">
    <source>
        <dbReference type="ARBA" id="ARBA00023002"/>
    </source>
</evidence>
<dbReference type="PROSITE" id="PS00559">
    <property type="entry name" value="MOLYBDOPTERIN_EUK"/>
    <property type="match status" value="1"/>
</dbReference>
<evidence type="ECO:0000256" key="4">
    <source>
        <dbReference type="ARBA" id="ARBA00011738"/>
    </source>
</evidence>
<sequence>MASAEDEVFSKTLVFFVNGKKIEDDQVNPEWTLLFYLRNKLKLCGTKLGCGEGGCGACTVMVSKYDRRNNREIHLPVNACLAPLCSMHGLAITTTEGIGSTRNQLHPVQERIAKAHGSQCGFCTPGIVMSMYTLLRQNSKPKMKDIEEAFQGNLCRCTGYRSIIEGYKTFTEEWETWQNGSSTISNGNNGGCVMGGKCCKLDTNSFASQIKNDEKICNKLNQKDSHMDVKAMPFNVKEFTPYHSTQEPIFPPELKLSDKYDKQFLKIEGLAITWYRPPTLHSLLKLKSDHPDAKIVVGNSEVGVEMKFKDMFYPVLIHPSHIEELNQLTVIETGVKIGASASIYDIDCFLKEQIQKHPEYKTKIYQELVQMFQWFAGKQIRSVGSLGGNIMTGSPISDIIPILLAAQVKLEVLKGRKTEMISLDDNFFIGYRKSCLDPTDILLAIHIPFSSSKQYIKAYKQAKRKEDDIAIVNLAVNVNFEDDSCLIISDIHLGIGGMSFKTISAPNTESRMKTRKWNRETLDLASNCLMDEFSLQADAPGGMVKYRESLVLSLFFRAFLAISSKLPDFKLSDEENSAILEITNPEYKSSQYFQVYPNAEKSNDTLQRPLVHLSAFKQATGEAIYVDDMPKFDDELYLAFVCSTRPHAKIFSIDFTDAMKIEGVVGTLTADDIPEKVNHIGTHIKDEKVFYSHKVTSEGQVLAALVAVDQITAQRAVKKVKVIYENLTPVLLTIDDAIRHDSFFDDKFNLSIEKGDVDRVFKDAKNTIEGESRIGGQKHFYLETHAFIAVPLGEDSEMDIYATSQHPTEIQKTIAQILGVSQHKINVKVKRLGGGFGGKEWKATMTSIPIAIAAKKFNRPVRCMLDRNEDMFMHGGRNPFYVKYMAAFDDDGKILAADYEVYLNAGYSVDFSFFVLERAMTHLENAFNIQTIRGRGFLCRTNIQSNTAMRGFGAPQIGFAITSMVDDIANYLRKDISEISRINLYKEGDSTYYGQKLENCTIEKCWEECIKLSNYSERRKKITKFNKKNCYKKRGLAIVPNKHGIGIPEVFMNQGAALINVYADGSVLLHHGGVEMGQGLHTKMIQIVTRVLDIPVDRIFTSHTNTAIVPNTFETAASLGSDWNGGAVLNACQKIKARLKPFQDANPNGTWEEWVNDAHRGRVSLSATGFYKTPDINYDWVKKKGNMYNYFTYGVGCTEVEIDTLTGDHKIIRTDIVMDIGESLNPAIDIGQIEGAFMQGYGLYTLEEQLFTPKGSIITRGPGNYKIPGFGNIPGEFNVSLLKGSSNPRAVYSSKAVGEPPLFLSCAAVFAIKDAIRFARKTNGASEAFQLDCPATSERIRLACHDKLLEKVFDKTDDKVPWSLTI</sequence>
<dbReference type="InterPro" id="IPR036010">
    <property type="entry name" value="2Fe-2S_ferredoxin-like_sf"/>
</dbReference>
<dbReference type="SUPFAM" id="SSF56003">
    <property type="entry name" value="Molybdenum cofactor-binding domain"/>
    <property type="match status" value="1"/>
</dbReference>
<feature type="binding site" evidence="20">
    <location>
        <position position="398"/>
    </location>
    <ligand>
        <name>FAD</name>
        <dbReference type="ChEBI" id="CHEBI:57692"/>
    </ligand>
</feature>
<dbReference type="InterPro" id="IPR036683">
    <property type="entry name" value="CO_DH_flav_C_dom_sf"/>
</dbReference>
<dbReference type="PROSITE" id="PS00197">
    <property type="entry name" value="2FE2S_FER_1"/>
    <property type="match status" value="1"/>
</dbReference>
<keyword evidence="12 21" id="KW-0408">Iron</keyword>
<dbReference type="FunFam" id="3.30.365.10:FF:000001">
    <property type="entry name" value="Xanthine dehydrogenase oxidase"/>
    <property type="match status" value="1"/>
</dbReference>
<evidence type="ECO:0000313" key="24">
    <source>
        <dbReference type="EMBL" id="CAG9769816.1"/>
    </source>
</evidence>
<dbReference type="SMART" id="SM01008">
    <property type="entry name" value="Ald_Xan_dh_C"/>
    <property type="match status" value="1"/>
</dbReference>
<dbReference type="InterPro" id="IPR002888">
    <property type="entry name" value="2Fe-2S-bd"/>
</dbReference>
<comment type="cofactor">
    <cofactor evidence="1 20">
        <name>FAD</name>
        <dbReference type="ChEBI" id="CHEBI:57692"/>
    </cofactor>
</comment>
<dbReference type="Gene3D" id="3.30.390.50">
    <property type="entry name" value="CO dehydrogenase flavoprotein, C-terminal domain"/>
    <property type="match status" value="1"/>
</dbReference>
<gene>
    <name evidence="24" type="ORF">CEUTPL_LOCUS10290</name>
</gene>
<evidence type="ECO:0000313" key="25">
    <source>
        <dbReference type="Proteomes" id="UP001152799"/>
    </source>
</evidence>
<dbReference type="OrthoDB" id="8300278at2759"/>
<dbReference type="Proteomes" id="UP001152799">
    <property type="component" value="Chromosome 6"/>
</dbReference>
<protein>
    <recommendedName>
        <fullName evidence="5">xanthine dehydrogenase</fullName>
        <ecNumber evidence="5">1.17.1.4</ecNumber>
    </recommendedName>
</protein>
<dbReference type="Pfam" id="PF03450">
    <property type="entry name" value="CO_deh_flav_C"/>
    <property type="match status" value="1"/>
</dbReference>
<dbReference type="InterPro" id="IPR012675">
    <property type="entry name" value="Beta-grasp_dom_sf"/>
</dbReference>
<feature type="binding site" evidence="21">
    <location>
        <position position="157"/>
    </location>
    <ligand>
        <name>[2Fe-2S] cluster</name>
        <dbReference type="ChEBI" id="CHEBI:190135"/>
        <label>2</label>
    </ligand>
</feature>
<dbReference type="InterPro" id="IPR016169">
    <property type="entry name" value="FAD-bd_PCMH_sub2"/>
</dbReference>
<evidence type="ECO:0000256" key="16">
    <source>
        <dbReference type="ARBA" id="ARBA00034078"/>
    </source>
</evidence>
<keyword evidence="13 21" id="KW-0411">Iron-sulfur</keyword>
<dbReference type="Pfam" id="PF01799">
    <property type="entry name" value="Fer2_2"/>
    <property type="match status" value="1"/>
</dbReference>
<keyword evidence="8 21" id="KW-0001">2Fe-2S</keyword>
<keyword evidence="10 20" id="KW-0274">FAD</keyword>
<feature type="binding site" evidence="20">
    <location>
        <position position="375"/>
    </location>
    <ligand>
        <name>FAD</name>
        <dbReference type="ChEBI" id="CHEBI:57692"/>
    </ligand>
</feature>
<feature type="binding site" evidence="21">
    <location>
        <position position="123"/>
    </location>
    <ligand>
        <name>[2Fe-2S] cluster</name>
        <dbReference type="ChEBI" id="CHEBI:190135"/>
        <label>2</label>
    </ligand>
</feature>
<dbReference type="Gene3D" id="3.30.465.10">
    <property type="match status" value="1"/>
</dbReference>
<keyword evidence="25" id="KW-1185">Reference proteome</keyword>
<dbReference type="SUPFAM" id="SSF47741">
    <property type="entry name" value="CO dehydrogenase ISP C-domain like"/>
    <property type="match status" value="1"/>
</dbReference>
<evidence type="ECO:0000256" key="8">
    <source>
        <dbReference type="ARBA" id="ARBA00022714"/>
    </source>
</evidence>
<evidence type="ECO:0000256" key="10">
    <source>
        <dbReference type="ARBA" id="ARBA00022827"/>
    </source>
</evidence>
<keyword evidence="9 21" id="KW-0479">Metal-binding</keyword>
<accession>A0A9N9MSP1</accession>
<dbReference type="SUPFAM" id="SSF56176">
    <property type="entry name" value="FAD-binding/transporter-associated domain-like"/>
    <property type="match status" value="1"/>
</dbReference>
<evidence type="ECO:0000256" key="12">
    <source>
        <dbReference type="ARBA" id="ARBA00023004"/>
    </source>
</evidence>
<evidence type="ECO:0000259" key="23">
    <source>
        <dbReference type="PROSITE" id="PS51387"/>
    </source>
</evidence>
<feature type="binding site" evidence="20">
    <location>
        <position position="952"/>
    </location>
    <ligand>
        <name>substrate</name>
    </ligand>
</feature>
<dbReference type="InterPro" id="IPR001041">
    <property type="entry name" value="2Fe-2S_ferredoxin-type"/>
</dbReference>
<dbReference type="GO" id="GO:0071949">
    <property type="term" value="F:FAD binding"/>
    <property type="evidence" value="ECO:0007669"/>
    <property type="project" value="InterPro"/>
</dbReference>
<comment type="cofactor">
    <cofactor evidence="16">
        <name>[2Fe-2S] cluster</name>
        <dbReference type="ChEBI" id="CHEBI:190135"/>
    </cofactor>
</comment>
<feature type="binding site" evidence="20">
    <location>
        <begin position="385"/>
        <end position="389"/>
    </location>
    <ligand>
        <name>FAD</name>
        <dbReference type="ChEBI" id="CHEBI:57692"/>
    </ligand>
</feature>
<dbReference type="InterPro" id="IPR046867">
    <property type="entry name" value="AldOxase/xan_DH_MoCoBD2"/>
</dbReference>
<feature type="binding site" evidence="21">
    <location>
        <position position="120"/>
    </location>
    <ligand>
        <name>[2Fe-2S] cluster</name>
        <dbReference type="ChEBI" id="CHEBI:190135"/>
        <label>2</label>
    </ligand>
</feature>
<dbReference type="FunFam" id="3.30.43.10:FF:000001">
    <property type="entry name" value="Xanthine dehydrogenase/oxidase"/>
    <property type="match status" value="1"/>
</dbReference>
<feature type="binding site" evidence="21">
    <location>
        <position position="50"/>
    </location>
    <ligand>
        <name>[2Fe-2S] cluster</name>
        <dbReference type="ChEBI" id="CHEBI:190135"/>
        <label>1</label>
    </ligand>
</feature>
<dbReference type="Gene3D" id="3.30.43.10">
    <property type="entry name" value="Uridine Diphospho-n-acetylenolpyruvylglucosamine Reductase, domain 2"/>
    <property type="match status" value="1"/>
</dbReference>
<dbReference type="Pfam" id="PF02738">
    <property type="entry name" value="MoCoBD_1"/>
    <property type="match status" value="1"/>
</dbReference>
<dbReference type="Pfam" id="PF20256">
    <property type="entry name" value="MoCoBD_2"/>
    <property type="match status" value="1"/>
</dbReference>
<dbReference type="InterPro" id="IPR000674">
    <property type="entry name" value="Ald_Oxase/Xan_DH_a/b"/>
</dbReference>
<evidence type="ECO:0000256" key="1">
    <source>
        <dbReference type="ARBA" id="ARBA00001974"/>
    </source>
</evidence>
<dbReference type="GO" id="GO:0004854">
    <property type="term" value="F:xanthine dehydrogenase activity"/>
    <property type="evidence" value="ECO:0007669"/>
    <property type="project" value="UniProtKB-EC"/>
</dbReference>
<dbReference type="NCBIfam" id="TIGR02963">
    <property type="entry name" value="xanthine_xdhA"/>
    <property type="match status" value="1"/>
</dbReference>
<dbReference type="Gene3D" id="3.10.20.30">
    <property type="match status" value="1"/>
</dbReference>
<dbReference type="InterPro" id="IPR016167">
    <property type="entry name" value="FAD-bd_PCMH_sub1"/>
</dbReference>
<dbReference type="Pfam" id="PF01315">
    <property type="entry name" value="Ald_Xan_dh_C"/>
    <property type="match status" value="1"/>
</dbReference>
<dbReference type="FunFam" id="3.30.465.10:FF:000004">
    <property type="entry name" value="Xanthine dehydrogenase/oxidase"/>
    <property type="match status" value="1"/>
</dbReference>
<evidence type="ECO:0000256" key="7">
    <source>
        <dbReference type="ARBA" id="ARBA00022630"/>
    </source>
</evidence>
<dbReference type="SUPFAM" id="SSF54665">
    <property type="entry name" value="CO dehydrogenase molybdoprotein N-domain-like"/>
    <property type="match status" value="1"/>
</dbReference>
<evidence type="ECO:0000256" key="19">
    <source>
        <dbReference type="PIRSR" id="PIRSR000127-1"/>
    </source>
</evidence>
<comment type="cofactor">
    <cofactor evidence="21">
        <name>[2Fe-2S] cluster</name>
        <dbReference type="ChEBI" id="CHEBI:190135"/>
    </cofactor>
    <text evidence="21">Binds 2 [2Fe-2S] clusters.</text>
</comment>
<dbReference type="Pfam" id="PF00941">
    <property type="entry name" value="FAD_binding_5"/>
    <property type="match status" value="1"/>
</dbReference>